<dbReference type="EMBL" id="CP037933">
    <property type="protein sequence ID" value="QBN17254.1"/>
    <property type="molecule type" value="Genomic_DNA"/>
</dbReference>
<organism evidence="1 2">
    <name type="scientific">Flavobacterium nackdongense</name>
    <dbReference type="NCBI Taxonomy" id="2547394"/>
    <lineage>
        <taxon>Bacteria</taxon>
        <taxon>Pseudomonadati</taxon>
        <taxon>Bacteroidota</taxon>
        <taxon>Flavobacteriia</taxon>
        <taxon>Flavobacteriales</taxon>
        <taxon>Flavobacteriaceae</taxon>
        <taxon>Flavobacterium</taxon>
    </lineage>
</organism>
<dbReference type="RefSeq" id="WP_133274786.1">
    <property type="nucleotide sequence ID" value="NZ_CP037933.1"/>
</dbReference>
<gene>
    <name evidence="1" type="ORF">E1750_00015</name>
</gene>
<accession>A0A4P6Y9E2</accession>
<evidence type="ECO:0000313" key="2">
    <source>
        <dbReference type="Proteomes" id="UP000291124"/>
    </source>
</evidence>
<proteinExistence type="predicted"/>
<dbReference type="Proteomes" id="UP000291124">
    <property type="component" value="Chromosome"/>
</dbReference>
<dbReference type="Gene3D" id="2.130.10.10">
    <property type="entry name" value="YVTN repeat-like/Quinoprotein amine dehydrogenase"/>
    <property type="match status" value="1"/>
</dbReference>
<dbReference type="InterPro" id="IPR015943">
    <property type="entry name" value="WD40/YVTN_repeat-like_dom_sf"/>
</dbReference>
<reference evidence="2" key="1">
    <citation type="submission" date="2019-03" db="EMBL/GenBank/DDBJ databases">
        <title>Flavobacterium sp.</title>
        <authorList>
            <person name="Kim H."/>
        </authorList>
    </citation>
    <scope>NUCLEOTIDE SEQUENCE [LARGE SCALE GENOMIC DNA]</scope>
    <source>
        <strain evidence="2">GS13</strain>
    </source>
</reference>
<sequence length="76" mass="8641">MAQMILKGKEMIRINPSTKTKIEYSTNDGRSWMARSTSTSYGDFSDLTDNGKEILGMTSKGLYYSTNEGRSWMKRS</sequence>
<dbReference type="SUPFAM" id="SSF110296">
    <property type="entry name" value="Oligoxyloglucan reducing end-specific cellobiohydrolase"/>
    <property type="match status" value="1"/>
</dbReference>
<keyword evidence="2" id="KW-1185">Reference proteome</keyword>
<evidence type="ECO:0000313" key="1">
    <source>
        <dbReference type="EMBL" id="QBN17254.1"/>
    </source>
</evidence>
<protein>
    <recommendedName>
        <fullName evidence="3">Exo-alpha-sialidase</fullName>
    </recommendedName>
</protein>
<name>A0A4P6Y9E2_9FLAO</name>
<dbReference type="OrthoDB" id="1149160at2"/>
<evidence type="ECO:0008006" key="3">
    <source>
        <dbReference type="Google" id="ProtNLM"/>
    </source>
</evidence>
<dbReference type="KEGG" id="fnk:E1750_00015"/>
<dbReference type="AlphaFoldDB" id="A0A4P6Y9E2"/>